<evidence type="ECO:0008006" key="7">
    <source>
        <dbReference type="Google" id="ProtNLM"/>
    </source>
</evidence>
<evidence type="ECO:0000313" key="5">
    <source>
        <dbReference type="EMBL" id="RRT69511.1"/>
    </source>
</evidence>
<evidence type="ECO:0000313" key="6">
    <source>
        <dbReference type="Proteomes" id="UP000287651"/>
    </source>
</evidence>
<dbReference type="Proteomes" id="UP000287651">
    <property type="component" value="Unassembled WGS sequence"/>
</dbReference>
<gene>
    <name evidence="5" type="ORF">B296_00007622</name>
</gene>
<evidence type="ECO:0000256" key="4">
    <source>
        <dbReference type="SAM" id="MobiDB-lite"/>
    </source>
</evidence>
<keyword evidence="2 3" id="KW-0175">Coiled coil</keyword>
<dbReference type="GO" id="GO:0005829">
    <property type="term" value="C:cytosol"/>
    <property type="evidence" value="ECO:0007669"/>
    <property type="project" value="TreeGrafter"/>
</dbReference>
<dbReference type="PANTHER" id="PTHR32054:SF4">
    <property type="entry name" value="OS07G0677900 PROTEIN"/>
    <property type="match status" value="1"/>
</dbReference>
<sequence length="572" mass="63450">MEEDSMVPVAETLAPPTDDPKVTVATAAGRAEIDTSAPFVSVREAVDRFGGSAVWKSQLRQLFHPDKLHFSEDVEVIKVEEQAAQLEKDLILKERETLDVLKELEMTKKIVDGLKLRLQKEASETNTIPATNSDGVQLHSVPEVEEHGPHDPEKNVGIDDPSMGVNQSPGQMLVELKQAKANLNKTTSDLSGIRTSIKMLSMKIEEEKLLLEETQEKLSSNNVLISSLEDDLNQTTEELQRAKGLVNEKPEDPSNILQEINQMNSEIEQSRRATEATKFEVTKLASELEQTKASIKTAEIRWLAAKKMEEAAKAAEAVALADIKALMSNNDSILGLQNACGVTLSMEEYITLASKAQEADQVARKKVEAAVVQVDEANMSKSELLVRGEEANSEAKKCKKALEDALKRVEVATRAKLEVEDSLRRWRSEHGQKRRSGIHNSTKYKNHAAHHRNDSRVLDLNDSTLVTDMPSSGSRQPLSIGQILSMKLMGPGSPEEYERGAWEKENKNPTVSLGQMLNKRHGVLPSPTTTDNVPLHKQFSAKRKKIGFVGFPLLLAKQSKKNKKKRQSLSTR</sequence>
<name>A0A426ZZZ9_ENSVE</name>
<accession>A0A426ZZZ9</accession>
<feature type="region of interest" description="Disordered" evidence="4">
    <location>
        <begin position="427"/>
        <end position="456"/>
    </location>
</feature>
<comment type="caution">
    <text evidence="5">The sequence shown here is derived from an EMBL/GenBank/DDBJ whole genome shotgun (WGS) entry which is preliminary data.</text>
</comment>
<dbReference type="AlphaFoldDB" id="A0A426ZZZ9"/>
<evidence type="ECO:0000256" key="2">
    <source>
        <dbReference type="ARBA" id="ARBA00023054"/>
    </source>
</evidence>
<feature type="compositionally biased region" description="Basic residues" evidence="4">
    <location>
        <begin position="432"/>
        <end position="450"/>
    </location>
</feature>
<feature type="region of interest" description="Disordered" evidence="4">
    <location>
        <begin position="1"/>
        <end position="21"/>
    </location>
</feature>
<dbReference type="InterPro" id="IPR008545">
    <property type="entry name" value="Web"/>
</dbReference>
<organism evidence="5 6">
    <name type="scientific">Ensete ventricosum</name>
    <name type="common">Abyssinian banana</name>
    <name type="synonym">Musa ensete</name>
    <dbReference type="NCBI Taxonomy" id="4639"/>
    <lineage>
        <taxon>Eukaryota</taxon>
        <taxon>Viridiplantae</taxon>
        <taxon>Streptophyta</taxon>
        <taxon>Embryophyta</taxon>
        <taxon>Tracheophyta</taxon>
        <taxon>Spermatophyta</taxon>
        <taxon>Magnoliopsida</taxon>
        <taxon>Liliopsida</taxon>
        <taxon>Zingiberales</taxon>
        <taxon>Musaceae</taxon>
        <taxon>Ensete</taxon>
    </lineage>
</organism>
<feature type="coiled-coil region" evidence="3">
    <location>
        <begin position="197"/>
        <end position="301"/>
    </location>
</feature>
<dbReference type="Pfam" id="PF05701">
    <property type="entry name" value="WEMBL"/>
    <property type="match status" value="2"/>
</dbReference>
<dbReference type="GO" id="GO:0009903">
    <property type="term" value="P:chloroplast avoidance movement"/>
    <property type="evidence" value="ECO:0007669"/>
    <property type="project" value="TreeGrafter"/>
</dbReference>
<protein>
    <recommendedName>
        <fullName evidence="7">WEB family protein</fullName>
    </recommendedName>
</protein>
<evidence type="ECO:0000256" key="1">
    <source>
        <dbReference type="ARBA" id="ARBA00005485"/>
    </source>
</evidence>
<evidence type="ECO:0000256" key="3">
    <source>
        <dbReference type="SAM" id="Coils"/>
    </source>
</evidence>
<dbReference type="GO" id="GO:0009904">
    <property type="term" value="P:chloroplast accumulation movement"/>
    <property type="evidence" value="ECO:0007669"/>
    <property type="project" value="TreeGrafter"/>
</dbReference>
<comment type="similarity">
    <text evidence="1">Belongs to the WEB family.</text>
</comment>
<dbReference type="PANTHER" id="PTHR32054">
    <property type="entry name" value="HEAVY CHAIN, PUTATIVE, EXPRESSED-RELATED-RELATED"/>
    <property type="match status" value="1"/>
</dbReference>
<proteinExistence type="inferred from homology"/>
<reference evidence="5 6" key="1">
    <citation type="journal article" date="2014" name="Agronomy (Basel)">
        <title>A Draft Genome Sequence for Ensete ventricosum, the Drought-Tolerant Tree Against Hunger.</title>
        <authorList>
            <person name="Harrison J."/>
            <person name="Moore K.A."/>
            <person name="Paszkiewicz K."/>
            <person name="Jones T."/>
            <person name="Grant M."/>
            <person name="Ambacheew D."/>
            <person name="Muzemil S."/>
            <person name="Studholme D.J."/>
        </authorList>
    </citation>
    <scope>NUCLEOTIDE SEQUENCE [LARGE SCALE GENOMIC DNA]</scope>
</reference>
<dbReference type="EMBL" id="AMZH03004317">
    <property type="protein sequence ID" value="RRT69511.1"/>
    <property type="molecule type" value="Genomic_DNA"/>
</dbReference>